<proteinExistence type="predicted"/>
<dbReference type="AlphaFoldDB" id="A0A419R3K1"/>
<accession>A0A419R3K1</accession>
<sequence>MPEWLVEHGIGEDRAVLMDGDRVLAAKCRWPGELYAGQSIDAKLVRKEAGKTRGLGELADGRTILIDRLPRNAQEGATLPLTVTRGAIAERGRYKLPAARPADMATPASDVFASARPVRRLPQGVWEDAWDAASSGEIAFAGGSLLFSATPAMTQIDIDGTLPPRELALAAVMPLTRALRWFDLGGSIGIDFPTIADKPGRRAVDESLGAALADWPHERTAMNGFGFVQIVARLEGPSLLHRMATARLGAAARMALRRAERIDGAGETLLTIHPALSAKLRPEWREELVRRTGRPLQVQTDPALAIEAAHAQLVSR</sequence>
<evidence type="ECO:0000313" key="1">
    <source>
        <dbReference type="EMBL" id="RJX68530.1"/>
    </source>
</evidence>
<evidence type="ECO:0000313" key="2">
    <source>
        <dbReference type="Proteomes" id="UP000284322"/>
    </source>
</evidence>
<dbReference type="RefSeq" id="WP_120108171.1">
    <property type="nucleotide sequence ID" value="NZ_RAHJ01000017.1"/>
</dbReference>
<gene>
    <name evidence="1" type="ORF">D6858_05785</name>
</gene>
<reference evidence="1 2" key="1">
    <citation type="submission" date="2018-09" db="EMBL/GenBank/DDBJ databases">
        <title>Altererythrobacter sp.Ery1 and Ery12, the genome sequencing of novel strains in genus Alterythrobacter.</title>
        <authorList>
            <person name="Cheng H."/>
            <person name="Wu Y.-H."/>
            <person name="Fang C."/>
            <person name="Xu X.-W."/>
        </authorList>
    </citation>
    <scope>NUCLEOTIDE SEQUENCE [LARGE SCALE GENOMIC DNA]</scope>
    <source>
        <strain evidence="1 2">Ery12</strain>
    </source>
</reference>
<dbReference type="OrthoDB" id="7403919at2"/>
<dbReference type="Proteomes" id="UP000284322">
    <property type="component" value="Unassembled WGS sequence"/>
</dbReference>
<organism evidence="1 2">
    <name type="scientific">Tsuneonella suprasediminis</name>
    <dbReference type="NCBI Taxonomy" id="2306996"/>
    <lineage>
        <taxon>Bacteria</taxon>
        <taxon>Pseudomonadati</taxon>
        <taxon>Pseudomonadota</taxon>
        <taxon>Alphaproteobacteria</taxon>
        <taxon>Sphingomonadales</taxon>
        <taxon>Erythrobacteraceae</taxon>
        <taxon>Tsuneonella</taxon>
    </lineage>
</organism>
<dbReference type="EMBL" id="RAHJ01000017">
    <property type="protein sequence ID" value="RJX68530.1"/>
    <property type="molecule type" value="Genomic_DNA"/>
</dbReference>
<comment type="caution">
    <text evidence="1">The sequence shown here is derived from an EMBL/GenBank/DDBJ whole genome shotgun (WGS) entry which is preliminary data.</text>
</comment>
<protein>
    <submittedName>
        <fullName evidence="1">Ribonuclease</fullName>
    </submittedName>
</protein>
<name>A0A419R3K1_9SPHN</name>
<keyword evidence="2" id="KW-1185">Reference proteome</keyword>